<evidence type="ECO:0000313" key="2">
    <source>
        <dbReference type="Proteomes" id="UP000886520"/>
    </source>
</evidence>
<dbReference type="EMBL" id="JABFUD020000016">
    <property type="protein sequence ID" value="KAI5068181.1"/>
    <property type="molecule type" value="Genomic_DNA"/>
</dbReference>
<comment type="caution">
    <text evidence="1">The sequence shown here is derived from an EMBL/GenBank/DDBJ whole genome shotgun (WGS) entry which is preliminary data.</text>
</comment>
<protein>
    <submittedName>
        <fullName evidence="1">Uncharacterized protein</fullName>
    </submittedName>
</protein>
<accession>A0A9D4UHU8</accession>
<gene>
    <name evidence="1" type="ORF">GOP47_0016526</name>
</gene>
<dbReference type="Proteomes" id="UP000886520">
    <property type="component" value="Chromosome 16"/>
</dbReference>
<organism evidence="1 2">
    <name type="scientific">Adiantum capillus-veneris</name>
    <name type="common">Maidenhair fern</name>
    <dbReference type="NCBI Taxonomy" id="13818"/>
    <lineage>
        <taxon>Eukaryota</taxon>
        <taxon>Viridiplantae</taxon>
        <taxon>Streptophyta</taxon>
        <taxon>Embryophyta</taxon>
        <taxon>Tracheophyta</taxon>
        <taxon>Polypodiopsida</taxon>
        <taxon>Polypodiidae</taxon>
        <taxon>Polypodiales</taxon>
        <taxon>Pteridineae</taxon>
        <taxon>Pteridaceae</taxon>
        <taxon>Vittarioideae</taxon>
        <taxon>Adiantum</taxon>
    </lineage>
</organism>
<name>A0A9D4UHU8_ADICA</name>
<keyword evidence="2" id="KW-1185">Reference proteome</keyword>
<dbReference type="AlphaFoldDB" id="A0A9D4UHU8"/>
<evidence type="ECO:0000313" key="1">
    <source>
        <dbReference type="EMBL" id="KAI5068181.1"/>
    </source>
</evidence>
<reference evidence="1" key="1">
    <citation type="submission" date="2021-01" db="EMBL/GenBank/DDBJ databases">
        <title>Adiantum capillus-veneris genome.</title>
        <authorList>
            <person name="Fang Y."/>
            <person name="Liao Q."/>
        </authorList>
    </citation>
    <scope>NUCLEOTIDE SEQUENCE</scope>
    <source>
        <strain evidence="1">H3</strain>
        <tissue evidence="1">Leaf</tissue>
    </source>
</reference>
<proteinExistence type="predicted"/>
<sequence>MVPKAFVMVGHLHLSFDCRGLKVNSTEVLTLMLPKVFFTFEKFVEEERCSPQIGRAEEDQCVHSSRVEQLSRGGKSYCLLRFVGPHISPAKDERPKAKMCTFQWLWGYGGNFVPVS</sequence>